<accession>A0A016AXT4</accession>
<comment type="caution">
    <text evidence="2">The sequence shown here is derived from an EMBL/GenBank/DDBJ whole genome shotgun (WGS) entry which is preliminary data.</text>
</comment>
<dbReference type="SUPFAM" id="SSF53756">
    <property type="entry name" value="UDP-Glycosyltransferase/glycogen phosphorylase"/>
    <property type="match status" value="1"/>
</dbReference>
<proteinExistence type="predicted"/>
<name>A0A016AXT4_BACFG</name>
<evidence type="ECO:0000313" key="3">
    <source>
        <dbReference type="Proteomes" id="UP000020938"/>
    </source>
</evidence>
<feature type="transmembrane region" description="Helical" evidence="1">
    <location>
        <begin position="70"/>
        <end position="89"/>
    </location>
</feature>
<keyword evidence="1" id="KW-1133">Transmembrane helix</keyword>
<evidence type="ECO:0000313" key="2">
    <source>
        <dbReference type="EMBL" id="EXZ73893.1"/>
    </source>
</evidence>
<keyword evidence="1" id="KW-0472">Membrane</keyword>
<keyword evidence="1" id="KW-0812">Transmembrane</keyword>
<gene>
    <name evidence="2" type="ORF">M123_1630</name>
</gene>
<reference evidence="2 3" key="1">
    <citation type="submission" date="2014-02" db="EMBL/GenBank/DDBJ databases">
        <authorList>
            <person name="Sears C."/>
            <person name="Carroll K."/>
            <person name="Sack B.R."/>
            <person name="Qadri F."/>
            <person name="Myers L.L."/>
            <person name="Chung G.-T."/>
            <person name="Escheverria P."/>
            <person name="Fraser C.M."/>
            <person name="Sadzewicz L."/>
            <person name="Shefchek K.A."/>
            <person name="Tallon L."/>
            <person name="Das S.P."/>
            <person name="Daugherty S."/>
            <person name="Mongodin E.F."/>
        </authorList>
    </citation>
    <scope>NUCLEOTIDE SEQUENCE [LARGE SCALE GENOMIC DNA]</scope>
    <source>
        <strain evidence="2 3">3976T8</strain>
    </source>
</reference>
<protein>
    <recommendedName>
        <fullName evidence="4">Glycosyltransferase</fullName>
    </recommendedName>
</protein>
<dbReference type="AlphaFoldDB" id="A0A016AXT4"/>
<dbReference type="RefSeq" id="WP_032598004.1">
    <property type="nucleotide sequence ID" value="NZ_JGDS01000045.1"/>
</dbReference>
<dbReference type="PATRIC" id="fig|1339314.3.peg.1844"/>
<dbReference type="EMBL" id="JGDS01000045">
    <property type="protein sequence ID" value="EXZ73893.1"/>
    <property type="molecule type" value="Genomic_DNA"/>
</dbReference>
<evidence type="ECO:0000256" key="1">
    <source>
        <dbReference type="SAM" id="Phobius"/>
    </source>
</evidence>
<dbReference type="Proteomes" id="UP000020938">
    <property type="component" value="Unassembled WGS sequence"/>
</dbReference>
<sequence>MKIWYINTFSKGNHHEIYNASILKLCTLCSDEVVAISDKKTLANYCELANIQDSGIHKHSIYCFGQKKRLFLLLSYIWSAILNIVILFISKRDSVLIYVFNNSFSTSILNRINMLLKRNVLLCLHGELELLSTNQESRKYGVLSKILQSLIIHYFRGDKYSLKMLLMGDSIKRNLEFYLKKKIFNIFVLDHPYIQTTSFINIPTFSSVLKLGTVGTMSVNKGADKYISLLQMVKAEKLQNLQFYVIGKAEGDVYDKLNAVDVIFPCVGEGMCSRESFDKHVSELDYILFFYPADSYRLTASGAIYDAIMQEIPIISIKNEYFTYLFDKYGKFGYLFDNVDNIFSFIKSGLKRENDFFNFLDIKQKISPEAFLEDFVEIIKK</sequence>
<organism evidence="2 3">
    <name type="scientific">Bacteroides fragilis str. 3976T8</name>
    <dbReference type="NCBI Taxonomy" id="1339314"/>
    <lineage>
        <taxon>Bacteria</taxon>
        <taxon>Pseudomonadati</taxon>
        <taxon>Bacteroidota</taxon>
        <taxon>Bacteroidia</taxon>
        <taxon>Bacteroidales</taxon>
        <taxon>Bacteroidaceae</taxon>
        <taxon>Bacteroides</taxon>
    </lineage>
</organism>
<evidence type="ECO:0008006" key="4">
    <source>
        <dbReference type="Google" id="ProtNLM"/>
    </source>
</evidence>